<evidence type="ECO:0000313" key="2">
    <source>
        <dbReference type="Proteomes" id="UP000244906"/>
    </source>
</evidence>
<accession>A0A2V1H0L3</accession>
<dbReference type="EMBL" id="QDDL01000001">
    <property type="protein sequence ID" value="PVZ72013.1"/>
    <property type="molecule type" value="Genomic_DNA"/>
</dbReference>
<dbReference type="Proteomes" id="UP000244906">
    <property type="component" value="Unassembled WGS sequence"/>
</dbReference>
<organism evidence="1 2">
    <name type="scientific">Pelagibaculum spongiae</name>
    <dbReference type="NCBI Taxonomy" id="2080658"/>
    <lineage>
        <taxon>Bacteria</taxon>
        <taxon>Pseudomonadati</taxon>
        <taxon>Pseudomonadota</taxon>
        <taxon>Gammaproteobacteria</taxon>
        <taxon>Oceanospirillales</taxon>
        <taxon>Pelagibaculum</taxon>
    </lineage>
</organism>
<proteinExistence type="predicted"/>
<reference evidence="1 2" key="1">
    <citation type="submission" date="2018-04" db="EMBL/GenBank/DDBJ databases">
        <title>Thalassorhabdus spongiae gen. nov., sp. nov., isolated from a marine sponge in South-West Iceland.</title>
        <authorList>
            <person name="Knobloch S."/>
            <person name="Daussin A."/>
            <person name="Johannsson R."/>
            <person name="Marteinsson V.T."/>
        </authorList>
    </citation>
    <scope>NUCLEOTIDE SEQUENCE [LARGE SCALE GENOMIC DNA]</scope>
    <source>
        <strain evidence="1 2">Hp12</strain>
    </source>
</reference>
<comment type="caution">
    <text evidence="1">The sequence shown here is derived from an EMBL/GenBank/DDBJ whole genome shotgun (WGS) entry which is preliminary data.</text>
</comment>
<keyword evidence="2" id="KW-1185">Reference proteome</keyword>
<dbReference type="OrthoDB" id="511218at2"/>
<gene>
    <name evidence="1" type="ORF">DC094_03055</name>
</gene>
<evidence type="ECO:0000313" key="1">
    <source>
        <dbReference type="EMBL" id="PVZ72013.1"/>
    </source>
</evidence>
<dbReference type="RefSeq" id="WP_116685600.1">
    <property type="nucleotide sequence ID" value="NZ_CAWNYD010000001.1"/>
</dbReference>
<protein>
    <submittedName>
        <fullName evidence="1">Uncharacterized protein</fullName>
    </submittedName>
</protein>
<sequence length="205" mass="24118">MALTVRELADKRLENLKEILNANHISLRKFSLKYYRDFIYQEATDSDCEKYYDCVKKMTDKPSNALERITALWRFALATYCNQPLDKHFALNQSAAWHWLVELKTRVSKETSSNRIGQPETALASVYSLFSTFRELSSNVHHKEFFFFVEPFVNGALRAFSTRWHAMLPIDESKTENFWQELELLQQTTDQHYQQLEGKFFPPSG</sequence>
<dbReference type="AlphaFoldDB" id="A0A2V1H0L3"/>
<name>A0A2V1H0L3_9GAMM</name>